<keyword evidence="7" id="KW-1185">Reference proteome</keyword>
<comment type="caution">
    <text evidence="6">The sequence shown here is derived from an EMBL/GenBank/DDBJ whole genome shotgun (WGS) entry which is preliminary data.</text>
</comment>
<dbReference type="Pfam" id="PF13564">
    <property type="entry name" value="DoxX_2"/>
    <property type="match status" value="1"/>
</dbReference>
<reference evidence="6 7" key="1">
    <citation type="submission" date="2021-03" db="EMBL/GenBank/DDBJ databases">
        <title>Sequencing the genomes of 1000 actinobacteria strains.</title>
        <authorList>
            <person name="Klenk H.-P."/>
        </authorList>
    </citation>
    <scope>NUCLEOTIDE SEQUENCE [LARGE SCALE GENOMIC DNA]</scope>
    <source>
        <strain evidence="6 7">DSM 46713</strain>
    </source>
</reference>
<evidence type="ECO:0000256" key="4">
    <source>
        <dbReference type="ARBA" id="ARBA00023136"/>
    </source>
</evidence>
<name>A0ABS5A2T3_9MYCO</name>
<dbReference type="PANTHER" id="PTHR36974:SF1">
    <property type="entry name" value="DOXX FAMILY MEMBRANE PROTEIN"/>
    <property type="match status" value="1"/>
</dbReference>
<keyword evidence="2 5" id="KW-0812">Transmembrane</keyword>
<evidence type="ECO:0000256" key="3">
    <source>
        <dbReference type="ARBA" id="ARBA00022989"/>
    </source>
</evidence>
<dbReference type="InterPro" id="IPR032808">
    <property type="entry name" value="DoxX"/>
</dbReference>
<protein>
    <submittedName>
        <fullName evidence="6">Membrane protein</fullName>
    </submittedName>
</protein>
<accession>A0ABS5A2T3</accession>
<keyword evidence="4 5" id="KW-0472">Membrane</keyword>
<evidence type="ECO:0000256" key="1">
    <source>
        <dbReference type="ARBA" id="ARBA00004141"/>
    </source>
</evidence>
<sequence>MFDLDTDKIGDVMVVFLTLMLGSAAARAIGLLGVDYLDSWPEAIAVGLAAMFALTGIAHFVNPLRRDMIAIVPPTLPAPSTLVTVTGVLELAGAAGLLYPPTRVAAAVCLFLLMLAMFPANVYAARMPNPPKSMASRLSVRTAEEAVYLAAAVVVAVGGS</sequence>
<dbReference type="Proteomes" id="UP000694460">
    <property type="component" value="Unassembled WGS sequence"/>
</dbReference>
<evidence type="ECO:0000256" key="5">
    <source>
        <dbReference type="SAM" id="Phobius"/>
    </source>
</evidence>
<evidence type="ECO:0000313" key="6">
    <source>
        <dbReference type="EMBL" id="MBP2456082.1"/>
    </source>
</evidence>
<evidence type="ECO:0000313" key="7">
    <source>
        <dbReference type="Proteomes" id="UP000694460"/>
    </source>
</evidence>
<comment type="subcellular location">
    <subcellularLocation>
        <location evidence="1">Membrane</location>
        <topology evidence="1">Multi-pass membrane protein</topology>
    </subcellularLocation>
</comment>
<feature type="transmembrane region" description="Helical" evidence="5">
    <location>
        <begin position="12"/>
        <end position="32"/>
    </location>
</feature>
<feature type="transmembrane region" description="Helical" evidence="5">
    <location>
        <begin position="76"/>
        <end position="98"/>
    </location>
</feature>
<gene>
    <name evidence="6" type="ORF">JOF57_005995</name>
</gene>
<organism evidence="6 7">
    <name type="scientific">Mycolicibacterium lutetiense</name>
    <dbReference type="NCBI Taxonomy" id="1641992"/>
    <lineage>
        <taxon>Bacteria</taxon>
        <taxon>Bacillati</taxon>
        <taxon>Actinomycetota</taxon>
        <taxon>Actinomycetes</taxon>
        <taxon>Mycobacteriales</taxon>
        <taxon>Mycobacteriaceae</taxon>
        <taxon>Mycolicibacterium</taxon>
    </lineage>
</organism>
<proteinExistence type="predicted"/>
<dbReference type="EMBL" id="JAGIOP010000002">
    <property type="protein sequence ID" value="MBP2456082.1"/>
    <property type="molecule type" value="Genomic_DNA"/>
</dbReference>
<evidence type="ECO:0000256" key="2">
    <source>
        <dbReference type="ARBA" id="ARBA00022692"/>
    </source>
</evidence>
<feature type="transmembrane region" description="Helical" evidence="5">
    <location>
        <begin position="104"/>
        <end position="124"/>
    </location>
</feature>
<feature type="transmembrane region" description="Helical" evidence="5">
    <location>
        <begin position="44"/>
        <end position="64"/>
    </location>
</feature>
<keyword evidence="3 5" id="KW-1133">Transmembrane helix</keyword>
<dbReference type="PANTHER" id="PTHR36974">
    <property type="entry name" value="MEMBRANE PROTEIN-RELATED"/>
    <property type="match status" value="1"/>
</dbReference>